<feature type="chain" id="PRO_5011586958" evidence="1">
    <location>
        <begin position="21"/>
        <end position="108"/>
    </location>
</feature>
<proteinExistence type="predicted"/>
<gene>
    <name evidence="2" type="ORF">SAMN05421783_12468</name>
</gene>
<name>A0A1H3BFB1_THIRO</name>
<evidence type="ECO:0000313" key="2">
    <source>
        <dbReference type="EMBL" id="SDX40586.1"/>
    </source>
</evidence>
<keyword evidence="3" id="KW-1185">Reference proteome</keyword>
<dbReference type="OrthoDB" id="5769323at2"/>
<accession>A0A1H3BFB1</accession>
<protein>
    <submittedName>
        <fullName evidence="2">Uncharacterized protein</fullName>
    </submittedName>
</protein>
<reference evidence="3" key="1">
    <citation type="submission" date="2016-10" db="EMBL/GenBank/DDBJ databases">
        <authorList>
            <person name="Varghese N."/>
            <person name="Submissions S."/>
        </authorList>
    </citation>
    <scope>NUCLEOTIDE SEQUENCE [LARGE SCALE GENOMIC DNA]</scope>
    <source>
        <strain evidence="3">DSM 217</strain>
    </source>
</reference>
<evidence type="ECO:0000313" key="3">
    <source>
        <dbReference type="Proteomes" id="UP000198816"/>
    </source>
</evidence>
<dbReference type="Proteomes" id="UP000198816">
    <property type="component" value="Unassembled WGS sequence"/>
</dbReference>
<organism evidence="2 3">
    <name type="scientific">Thiocapsa roseopersicina</name>
    <dbReference type="NCBI Taxonomy" id="1058"/>
    <lineage>
        <taxon>Bacteria</taxon>
        <taxon>Pseudomonadati</taxon>
        <taxon>Pseudomonadota</taxon>
        <taxon>Gammaproteobacteria</taxon>
        <taxon>Chromatiales</taxon>
        <taxon>Chromatiaceae</taxon>
        <taxon>Thiocapsa</taxon>
    </lineage>
</organism>
<dbReference type="EMBL" id="FNNZ01000024">
    <property type="protein sequence ID" value="SDX40586.1"/>
    <property type="molecule type" value="Genomic_DNA"/>
</dbReference>
<dbReference type="STRING" id="1058.SAMN05421783_12468"/>
<feature type="signal peptide" evidence="1">
    <location>
        <begin position="1"/>
        <end position="20"/>
    </location>
</feature>
<keyword evidence="1" id="KW-0732">Signal</keyword>
<evidence type="ECO:0000256" key="1">
    <source>
        <dbReference type="SAM" id="SignalP"/>
    </source>
</evidence>
<dbReference type="AlphaFoldDB" id="A0A1H3BFB1"/>
<dbReference type="RefSeq" id="WP_093036499.1">
    <property type="nucleotide sequence ID" value="NZ_FNNZ01000024.1"/>
</dbReference>
<sequence>MSFIANLRCALLGAVLIPLAAPADSALTVQPIAKSGNCPSGYSTSGAYCKPGAKARAALEKRGSCPSGYSTSGTYCVAGTQARPAVPKIGAGCPSGWSSSGDYCLRNR</sequence>